<dbReference type="EMBL" id="BMNA01000002">
    <property type="protein sequence ID" value="GGL92958.1"/>
    <property type="molecule type" value="Genomic_DNA"/>
</dbReference>
<evidence type="ECO:0000313" key="3">
    <source>
        <dbReference type="Proteomes" id="UP000655208"/>
    </source>
</evidence>
<dbReference type="Proteomes" id="UP000655208">
    <property type="component" value="Unassembled WGS sequence"/>
</dbReference>
<organism evidence="2 3">
    <name type="scientific">Nakamurella endophytica</name>
    <dbReference type="NCBI Taxonomy" id="1748367"/>
    <lineage>
        <taxon>Bacteria</taxon>
        <taxon>Bacillati</taxon>
        <taxon>Actinomycetota</taxon>
        <taxon>Actinomycetes</taxon>
        <taxon>Nakamurellales</taxon>
        <taxon>Nakamurellaceae</taxon>
        <taxon>Nakamurella</taxon>
    </lineage>
</organism>
<sequence>MRWWLAAATFVLGLVVGAVVVGLLSEGSPAPVATPATTSPSAVSPSTSAMPAPSSGATAEVSVNDACLRAINEAQDAYALVQDVADAVRSLNASRLDDIIRRLQPLQQNLRNDVTACRVTTRLPNGATVSSGVSAASDVPGTTVTTSQR</sequence>
<feature type="compositionally biased region" description="Low complexity" evidence="1">
    <location>
        <begin position="130"/>
        <end position="141"/>
    </location>
</feature>
<gene>
    <name evidence="2" type="ORF">GCM10011594_10970</name>
</gene>
<reference evidence="2" key="2">
    <citation type="submission" date="2020-09" db="EMBL/GenBank/DDBJ databases">
        <authorList>
            <person name="Sun Q."/>
            <person name="Zhou Y."/>
        </authorList>
    </citation>
    <scope>NUCLEOTIDE SEQUENCE</scope>
    <source>
        <strain evidence="2">CGMCC 4.7308</strain>
    </source>
</reference>
<evidence type="ECO:0000313" key="2">
    <source>
        <dbReference type="EMBL" id="GGL92958.1"/>
    </source>
</evidence>
<accession>A0A917WCJ6</accession>
<evidence type="ECO:0000256" key="1">
    <source>
        <dbReference type="SAM" id="MobiDB-lite"/>
    </source>
</evidence>
<feature type="region of interest" description="Disordered" evidence="1">
    <location>
        <begin position="130"/>
        <end position="149"/>
    </location>
</feature>
<name>A0A917WCJ6_9ACTN</name>
<keyword evidence="3" id="KW-1185">Reference proteome</keyword>
<protein>
    <submittedName>
        <fullName evidence="2">Uncharacterized protein</fullName>
    </submittedName>
</protein>
<feature type="region of interest" description="Disordered" evidence="1">
    <location>
        <begin position="30"/>
        <end position="57"/>
    </location>
</feature>
<dbReference type="RefSeq" id="WP_188940484.1">
    <property type="nucleotide sequence ID" value="NZ_BMNA01000002.1"/>
</dbReference>
<comment type="caution">
    <text evidence="2">The sequence shown here is derived from an EMBL/GenBank/DDBJ whole genome shotgun (WGS) entry which is preliminary data.</text>
</comment>
<dbReference type="AlphaFoldDB" id="A0A917WCJ6"/>
<proteinExistence type="predicted"/>
<reference evidence="2" key="1">
    <citation type="journal article" date="2014" name="Int. J. Syst. Evol. Microbiol.">
        <title>Complete genome sequence of Corynebacterium casei LMG S-19264T (=DSM 44701T), isolated from a smear-ripened cheese.</title>
        <authorList>
            <consortium name="US DOE Joint Genome Institute (JGI-PGF)"/>
            <person name="Walter F."/>
            <person name="Albersmeier A."/>
            <person name="Kalinowski J."/>
            <person name="Ruckert C."/>
        </authorList>
    </citation>
    <scope>NUCLEOTIDE SEQUENCE</scope>
    <source>
        <strain evidence="2">CGMCC 4.7308</strain>
    </source>
</reference>